<evidence type="ECO:0000313" key="1">
    <source>
        <dbReference type="EMBL" id="AEW47087.1"/>
    </source>
</evidence>
<dbReference type="KEGG" id="vg:13828355"/>
<dbReference type="GeneID" id="13828355"/>
<dbReference type="EMBL" id="JN797797">
    <property type="protein sequence ID" value="AEW47087.1"/>
    <property type="molecule type" value="Genomic_DNA"/>
</dbReference>
<gene>
    <name evidence="1" type="ORF">BCP78_0080</name>
</gene>
<name>G9J2A7_9CAUD</name>
<keyword evidence="2" id="KW-1185">Reference proteome</keyword>
<accession>G9J2A7</accession>
<dbReference type="OrthoDB" id="3170at10239"/>
<organism evidence="1 2">
    <name type="scientific">Bacillus phage BCP78</name>
    <dbReference type="NCBI Taxonomy" id="1126950"/>
    <lineage>
        <taxon>Viruses</taxon>
        <taxon>Duplodnaviria</taxon>
        <taxon>Heunggongvirae</taxon>
        <taxon>Uroviricota</taxon>
        <taxon>Caudoviricetes</taxon>
        <taxon>Herelleviridae</taxon>
        <taxon>Bastillevirinae</taxon>
        <taxon>Tsarbombavirus</taxon>
        <taxon>Tsarbombavirus BCP78</taxon>
    </lineage>
</organism>
<dbReference type="Proteomes" id="UP000007863">
    <property type="component" value="Segment"/>
</dbReference>
<dbReference type="RefSeq" id="YP_006907915.1">
    <property type="nucleotide sequence ID" value="NC_018860.1"/>
</dbReference>
<evidence type="ECO:0000313" key="2">
    <source>
        <dbReference type="Proteomes" id="UP000007863"/>
    </source>
</evidence>
<sequence>MKTNLKVPDKLKIGFQGGRDTYDGQLAYIIYWDEKGVLRKEASWESWRHKKIEPMVVDNVPTSGLVLNKKAGGYSTGWNHRQSYVRVYDPRGFEIEITIPNLMFILENCVCNKGKGLEGEFVYAWDNTQLVLLPVDSPDYAEIIEYNTMVKEDLFVKPKELKPGFAYVTTNGDEKVFLGKYHNYNSWTGKKKSAKHFYFGRVWTNAEGEQKVSVSATSNINKMFVRSASEVPHERYADMIELMEHWEEYSPIDEDAYEYSPLSLEALNKYMEGQWENRSTPRLYVTQGEYKNEEVNIHKEAIYERNWRWGDKGEIIGYKYRASFWDYDRRYSERDVQVFSGSLEELHEQLQPSKHRKVYLSNGNFLRKEKA</sequence>
<proteinExistence type="predicted"/>
<protein>
    <submittedName>
        <fullName evidence="1">Uncharacterized protein</fullName>
    </submittedName>
</protein>
<reference evidence="1 2" key="1">
    <citation type="journal article" date="2012" name="J. Virol.">
        <title>Complete Genome Sequence of Bacillus cereus Bacteriophage BCP78.</title>
        <authorList>
            <person name="Lee J.H."/>
            <person name="Shin H."/>
            <person name="Son B."/>
            <person name="Ryu S."/>
        </authorList>
    </citation>
    <scope>NUCLEOTIDE SEQUENCE [LARGE SCALE GENOMIC DNA]</scope>
</reference>